<reference evidence="1" key="1">
    <citation type="submission" date="2021-05" db="EMBL/GenBank/DDBJ databases">
        <authorList>
            <person name="Alioto T."/>
            <person name="Alioto T."/>
            <person name="Gomez Garrido J."/>
        </authorList>
    </citation>
    <scope>NUCLEOTIDE SEQUENCE</scope>
</reference>
<dbReference type="EMBL" id="HBUF01436718">
    <property type="protein sequence ID" value="CAG6742552.1"/>
    <property type="molecule type" value="Transcribed_RNA"/>
</dbReference>
<accession>A0A8D8ZAG1</accession>
<protein>
    <submittedName>
        <fullName evidence="1">Uncharacterized protein</fullName>
    </submittedName>
</protein>
<proteinExistence type="predicted"/>
<dbReference type="AlphaFoldDB" id="A0A8D8ZAG1"/>
<sequence>MSLCVINQGIQQRSKITCSECPIDLEEKSMEYPRVAIYRYSNFNIGTPFHILILLLFFDGNFKYVQINKSCQCVCSRTFFIVSTKLKNSRLRQEVCRHIDRLDGVKANIIFSLFFQTIK</sequence>
<name>A0A8D8ZAG1_9HEMI</name>
<organism evidence="1">
    <name type="scientific">Cacopsylla melanoneura</name>
    <dbReference type="NCBI Taxonomy" id="428564"/>
    <lineage>
        <taxon>Eukaryota</taxon>
        <taxon>Metazoa</taxon>
        <taxon>Ecdysozoa</taxon>
        <taxon>Arthropoda</taxon>
        <taxon>Hexapoda</taxon>
        <taxon>Insecta</taxon>
        <taxon>Pterygota</taxon>
        <taxon>Neoptera</taxon>
        <taxon>Paraneoptera</taxon>
        <taxon>Hemiptera</taxon>
        <taxon>Sternorrhyncha</taxon>
        <taxon>Psylloidea</taxon>
        <taxon>Psyllidae</taxon>
        <taxon>Psyllinae</taxon>
        <taxon>Cacopsylla</taxon>
    </lineage>
</organism>
<evidence type="ECO:0000313" key="1">
    <source>
        <dbReference type="EMBL" id="CAG6742552.1"/>
    </source>
</evidence>